<name>A0AAD5LWX6_PARTN</name>
<evidence type="ECO:0000313" key="2">
    <source>
        <dbReference type="Proteomes" id="UP001196413"/>
    </source>
</evidence>
<keyword evidence="2" id="KW-1185">Reference proteome</keyword>
<protein>
    <submittedName>
        <fullName evidence="1">Uncharacterized protein</fullName>
    </submittedName>
</protein>
<organism evidence="1 2">
    <name type="scientific">Parelaphostrongylus tenuis</name>
    <name type="common">Meningeal worm</name>
    <dbReference type="NCBI Taxonomy" id="148309"/>
    <lineage>
        <taxon>Eukaryota</taxon>
        <taxon>Metazoa</taxon>
        <taxon>Ecdysozoa</taxon>
        <taxon>Nematoda</taxon>
        <taxon>Chromadorea</taxon>
        <taxon>Rhabditida</taxon>
        <taxon>Rhabditina</taxon>
        <taxon>Rhabditomorpha</taxon>
        <taxon>Strongyloidea</taxon>
        <taxon>Metastrongylidae</taxon>
        <taxon>Parelaphostrongylus</taxon>
    </lineage>
</organism>
<proteinExistence type="predicted"/>
<dbReference type="Proteomes" id="UP001196413">
    <property type="component" value="Unassembled WGS sequence"/>
</dbReference>
<gene>
    <name evidence="1" type="ORF">KIN20_003191</name>
</gene>
<dbReference type="AlphaFoldDB" id="A0AAD5LWX6"/>
<accession>A0AAD5LWX6</accession>
<comment type="caution">
    <text evidence="1">The sequence shown here is derived from an EMBL/GenBank/DDBJ whole genome shotgun (WGS) entry which is preliminary data.</text>
</comment>
<evidence type="ECO:0000313" key="1">
    <source>
        <dbReference type="EMBL" id="KAJ1347985.1"/>
    </source>
</evidence>
<sequence length="69" mass="7483">MKSCQPPCSNQITTMGNNRRKKSAITLLASRCCDLPSRFAHAMNLFGDFTYRPTRGAGGRGRGGTTDCV</sequence>
<reference evidence="1" key="1">
    <citation type="submission" date="2021-06" db="EMBL/GenBank/DDBJ databases">
        <title>Parelaphostrongylus tenuis whole genome reference sequence.</title>
        <authorList>
            <person name="Garwood T.J."/>
            <person name="Larsen P.A."/>
            <person name="Fountain-Jones N.M."/>
            <person name="Garbe J.R."/>
            <person name="Macchietto M.G."/>
            <person name="Kania S.A."/>
            <person name="Gerhold R.W."/>
            <person name="Richards J.E."/>
            <person name="Wolf T.M."/>
        </authorList>
    </citation>
    <scope>NUCLEOTIDE SEQUENCE</scope>
    <source>
        <strain evidence="1">MNPRO001-30</strain>
        <tissue evidence="1">Meninges</tissue>
    </source>
</reference>
<dbReference type="EMBL" id="JAHQIW010000415">
    <property type="protein sequence ID" value="KAJ1347985.1"/>
    <property type="molecule type" value="Genomic_DNA"/>
</dbReference>